<dbReference type="OrthoDB" id="320396at2"/>
<evidence type="ECO:0000313" key="6">
    <source>
        <dbReference type="Proteomes" id="UP000317557"/>
    </source>
</evidence>
<evidence type="ECO:0000313" key="5">
    <source>
        <dbReference type="EMBL" id="SMO64155.1"/>
    </source>
</evidence>
<gene>
    <name evidence="5" type="ORF">SAMN06265219_106216</name>
</gene>
<dbReference type="GO" id="GO:0003677">
    <property type="term" value="F:DNA binding"/>
    <property type="evidence" value="ECO:0007669"/>
    <property type="project" value="InterPro"/>
</dbReference>
<keyword evidence="6" id="KW-1185">Reference proteome</keyword>
<keyword evidence="1 3" id="KW-0547">Nucleotide-binding</keyword>
<dbReference type="PROSITE" id="PS51161">
    <property type="entry name" value="ATP_CONE"/>
    <property type="match status" value="1"/>
</dbReference>
<keyword evidence="2 3" id="KW-0067">ATP-binding</keyword>
<protein>
    <submittedName>
        <fullName evidence="5">ATP cone domain-containing protein</fullName>
    </submittedName>
</protein>
<dbReference type="AlphaFoldDB" id="A0A521CXH5"/>
<name>A0A521CXH5_9BACT</name>
<proteinExistence type="predicted"/>
<dbReference type="GO" id="GO:0005524">
    <property type="term" value="F:ATP binding"/>
    <property type="evidence" value="ECO:0007669"/>
    <property type="project" value="UniProtKB-UniRule"/>
</dbReference>
<reference evidence="5 6" key="1">
    <citation type="submission" date="2017-05" db="EMBL/GenBank/DDBJ databases">
        <authorList>
            <person name="Varghese N."/>
            <person name="Submissions S."/>
        </authorList>
    </citation>
    <scope>NUCLEOTIDE SEQUENCE [LARGE SCALE GENOMIC DNA]</scope>
    <source>
        <strain evidence="5 6">DSM 21985</strain>
    </source>
</reference>
<dbReference type="RefSeq" id="WP_142454237.1">
    <property type="nucleotide sequence ID" value="NZ_FXTP01000006.1"/>
</dbReference>
<dbReference type="Pfam" id="PF04471">
    <property type="entry name" value="Mrr_cat"/>
    <property type="match status" value="1"/>
</dbReference>
<dbReference type="InterPro" id="IPR011856">
    <property type="entry name" value="tRNA_endonuc-like_dom_sf"/>
</dbReference>
<dbReference type="GO" id="GO:0004519">
    <property type="term" value="F:endonuclease activity"/>
    <property type="evidence" value="ECO:0007669"/>
    <property type="project" value="InterPro"/>
</dbReference>
<dbReference type="CDD" id="cd22308">
    <property type="entry name" value="Af1548-like"/>
    <property type="match status" value="1"/>
</dbReference>
<dbReference type="SUPFAM" id="SSF52980">
    <property type="entry name" value="Restriction endonuclease-like"/>
    <property type="match status" value="1"/>
</dbReference>
<dbReference type="InterPro" id="IPR007560">
    <property type="entry name" value="Restrct_endonuc_IV_Mrr"/>
</dbReference>
<accession>A0A521CXH5</accession>
<dbReference type="InterPro" id="IPR011335">
    <property type="entry name" value="Restrct_endonuc-II-like"/>
</dbReference>
<evidence type="ECO:0000256" key="2">
    <source>
        <dbReference type="ARBA" id="ARBA00022840"/>
    </source>
</evidence>
<evidence type="ECO:0000256" key="3">
    <source>
        <dbReference type="PROSITE-ProRule" id="PRU00492"/>
    </source>
</evidence>
<dbReference type="EMBL" id="FXTP01000006">
    <property type="protein sequence ID" value="SMO64155.1"/>
    <property type="molecule type" value="Genomic_DNA"/>
</dbReference>
<dbReference type="InterPro" id="IPR005144">
    <property type="entry name" value="ATP-cone_dom"/>
</dbReference>
<organism evidence="5 6">
    <name type="scientific">Gracilimonas mengyeensis</name>
    <dbReference type="NCBI Taxonomy" id="1302730"/>
    <lineage>
        <taxon>Bacteria</taxon>
        <taxon>Pseudomonadati</taxon>
        <taxon>Balneolota</taxon>
        <taxon>Balneolia</taxon>
        <taxon>Balneolales</taxon>
        <taxon>Balneolaceae</taxon>
        <taxon>Gracilimonas</taxon>
    </lineage>
</organism>
<sequence>MESFEVVKANGEREIFQVQKLRSSLSNAGAGGPVIKSVIHTLEEEGLFRDGITTQKIYREAYRLLKKRSHPVARRYRLKEALFEMGPSGYPFEVLVSELFKKLGYQTKVGKVVQGKCVSHEIDVIATDDRQVLMVECKFHNRKDHNSSIQTPLYIQSRFLDVRDTWESEPEYQDKEAVGYIVTNTRFTGDALDYAKCMGLQLLSWDYPQKEGLKDLIERSNIHPITILNSLTKKEKQALLKADIVHCGQLLNNQKVLEELHFNHSKKRNILSELDELFAEQG</sequence>
<dbReference type="Gene3D" id="3.40.1350.10">
    <property type="match status" value="1"/>
</dbReference>
<feature type="domain" description="ATP-cone" evidence="4">
    <location>
        <begin position="4"/>
        <end position="88"/>
    </location>
</feature>
<evidence type="ECO:0000256" key="1">
    <source>
        <dbReference type="ARBA" id="ARBA00022741"/>
    </source>
</evidence>
<dbReference type="Proteomes" id="UP000317557">
    <property type="component" value="Unassembled WGS sequence"/>
</dbReference>
<evidence type="ECO:0000259" key="4">
    <source>
        <dbReference type="PROSITE" id="PS51161"/>
    </source>
</evidence>
<dbReference type="GO" id="GO:0009307">
    <property type="term" value="P:DNA restriction-modification system"/>
    <property type="evidence" value="ECO:0007669"/>
    <property type="project" value="InterPro"/>
</dbReference>